<dbReference type="Proteomes" id="UP000789845">
    <property type="component" value="Unassembled WGS sequence"/>
</dbReference>
<evidence type="ECO:0000256" key="2">
    <source>
        <dbReference type="ARBA" id="ARBA00022475"/>
    </source>
</evidence>
<dbReference type="Pfam" id="PF02588">
    <property type="entry name" value="YitT_membrane"/>
    <property type="match status" value="1"/>
</dbReference>
<dbReference type="GO" id="GO:0005886">
    <property type="term" value="C:plasma membrane"/>
    <property type="evidence" value="ECO:0007669"/>
    <property type="project" value="UniProtKB-SubCell"/>
</dbReference>
<gene>
    <name evidence="7" type="ORF">NEOCIP111885_02718</name>
</gene>
<evidence type="ECO:0000313" key="7">
    <source>
        <dbReference type="EMBL" id="CAG9608999.1"/>
    </source>
</evidence>
<feature type="transmembrane region" description="Helical" evidence="6">
    <location>
        <begin position="127"/>
        <end position="150"/>
    </location>
</feature>
<evidence type="ECO:0000313" key="8">
    <source>
        <dbReference type="Proteomes" id="UP000789845"/>
    </source>
</evidence>
<evidence type="ECO:0000256" key="3">
    <source>
        <dbReference type="ARBA" id="ARBA00022692"/>
    </source>
</evidence>
<keyword evidence="3 6" id="KW-0812">Transmembrane</keyword>
<comment type="subcellular location">
    <subcellularLocation>
        <location evidence="1">Cell membrane</location>
        <topology evidence="1">Multi-pass membrane protein</topology>
    </subcellularLocation>
</comment>
<keyword evidence="8" id="KW-1185">Reference proteome</keyword>
<proteinExistence type="predicted"/>
<keyword evidence="4 6" id="KW-1133">Transmembrane helix</keyword>
<feature type="transmembrane region" description="Helical" evidence="6">
    <location>
        <begin position="265"/>
        <end position="286"/>
    </location>
</feature>
<dbReference type="InterPro" id="IPR051461">
    <property type="entry name" value="UPF0750_membrane"/>
</dbReference>
<dbReference type="EMBL" id="CAKJTG010000015">
    <property type="protein sequence ID" value="CAG9608999.1"/>
    <property type="molecule type" value="Genomic_DNA"/>
</dbReference>
<protein>
    <recommendedName>
        <fullName evidence="9">YitT family protein</fullName>
    </recommendedName>
</protein>
<keyword evidence="5 6" id="KW-0472">Membrane</keyword>
<name>A0A9C7GAQ4_9BACI</name>
<evidence type="ECO:0000256" key="6">
    <source>
        <dbReference type="SAM" id="Phobius"/>
    </source>
</evidence>
<dbReference type="InterPro" id="IPR003740">
    <property type="entry name" value="YitT"/>
</dbReference>
<sequence length="314" mass="35029">MPSILSRNEKFYVFTNFIFLYINVLITFSLIYLLLDIFQLGPLINRFSINDPTILLSDKLLNSLHLSAKTLFSDSYSYIIPFGWSRVVAFIEGTVGFILPAFMMLKFLPLGNVKLERNKPSSLIFKLLLRSLFVTIGALFVSLALEIFLVPNKIIDGGIVGISIMMSFLTGIKLELFLLILNLPFLYLGYKQIGKNFVVTTLFGISMLSVGTLILYNVPVPTDNPLLASLFGGIFLGVGVGMVIRHGGSLDGTEILGILINKRSPFSVGTIVMFLNVFIFSTAGFVFGWDKALYSLFAYYIASVMMDITIKRFH</sequence>
<dbReference type="PANTHER" id="PTHR33545:SF3">
    <property type="entry name" value="UPF0750 MEMBRANE PROTEIN YQFU"/>
    <property type="match status" value="1"/>
</dbReference>
<keyword evidence="2" id="KW-1003">Cell membrane</keyword>
<evidence type="ECO:0000256" key="5">
    <source>
        <dbReference type="ARBA" id="ARBA00023136"/>
    </source>
</evidence>
<organism evidence="7 8">
    <name type="scientific">Pseudoneobacillus rhizosphaerae</name>
    <dbReference type="NCBI Taxonomy" id="2880968"/>
    <lineage>
        <taxon>Bacteria</taxon>
        <taxon>Bacillati</taxon>
        <taxon>Bacillota</taxon>
        <taxon>Bacilli</taxon>
        <taxon>Bacillales</taxon>
        <taxon>Bacillaceae</taxon>
        <taxon>Pseudoneobacillus</taxon>
    </lineage>
</organism>
<comment type="caution">
    <text evidence="7">The sequence shown here is derived from an EMBL/GenBank/DDBJ whole genome shotgun (WGS) entry which is preliminary data.</text>
</comment>
<feature type="transmembrane region" description="Helical" evidence="6">
    <location>
        <begin position="197"/>
        <end position="219"/>
    </location>
</feature>
<reference evidence="7" key="1">
    <citation type="submission" date="2021-10" db="EMBL/GenBank/DDBJ databases">
        <authorList>
            <person name="Criscuolo A."/>
        </authorList>
    </citation>
    <scope>NUCLEOTIDE SEQUENCE</scope>
    <source>
        <strain evidence="7">CIP111885</strain>
    </source>
</reference>
<feature type="transmembrane region" description="Helical" evidence="6">
    <location>
        <begin position="12"/>
        <end position="35"/>
    </location>
</feature>
<evidence type="ECO:0000256" key="4">
    <source>
        <dbReference type="ARBA" id="ARBA00022989"/>
    </source>
</evidence>
<dbReference type="PANTHER" id="PTHR33545">
    <property type="entry name" value="UPF0750 MEMBRANE PROTEIN YITT-RELATED"/>
    <property type="match status" value="1"/>
</dbReference>
<dbReference type="AlphaFoldDB" id="A0A9C7GAQ4"/>
<evidence type="ECO:0000256" key="1">
    <source>
        <dbReference type="ARBA" id="ARBA00004651"/>
    </source>
</evidence>
<evidence type="ECO:0008006" key="9">
    <source>
        <dbReference type="Google" id="ProtNLM"/>
    </source>
</evidence>
<feature type="transmembrane region" description="Helical" evidence="6">
    <location>
        <begin position="87"/>
        <end position="107"/>
    </location>
</feature>
<feature type="transmembrane region" description="Helical" evidence="6">
    <location>
        <begin position="225"/>
        <end position="244"/>
    </location>
</feature>
<feature type="transmembrane region" description="Helical" evidence="6">
    <location>
        <begin position="162"/>
        <end position="185"/>
    </location>
</feature>
<accession>A0A9C7GAQ4</accession>